<feature type="domain" description="Flagellar hook-length control protein-like C-terminal" evidence="2">
    <location>
        <begin position="315"/>
        <end position="385"/>
    </location>
</feature>
<evidence type="ECO:0000313" key="3">
    <source>
        <dbReference type="EMBL" id="NMG76397.1"/>
    </source>
</evidence>
<dbReference type="RefSeq" id="WP_169261540.1">
    <property type="nucleotide sequence ID" value="NZ_WTVQ01000031.1"/>
</dbReference>
<keyword evidence="3" id="KW-0282">Flagellum</keyword>
<evidence type="ECO:0000313" key="4">
    <source>
        <dbReference type="Proteomes" id="UP000648984"/>
    </source>
</evidence>
<gene>
    <name evidence="3" type="ORF">GPA25_16685</name>
</gene>
<dbReference type="EMBL" id="WTVQ01000031">
    <property type="protein sequence ID" value="NMG76397.1"/>
    <property type="molecule type" value="Genomic_DNA"/>
</dbReference>
<feature type="compositionally biased region" description="Polar residues" evidence="1">
    <location>
        <begin position="233"/>
        <end position="242"/>
    </location>
</feature>
<evidence type="ECO:0000256" key="1">
    <source>
        <dbReference type="SAM" id="MobiDB-lite"/>
    </source>
</evidence>
<dbReference type="InterPro" id="IPR038610">
    <property type="entry name" value="FliK-like_C_sf"/>
</dbReference>
<proteinExistence type="predicted"/>
<dbReference type="InterPro" id="IPR021136">
    <property type="entry name" value="Flagellar_hook_control-like_C"/>
</dbReference>
<keyword evidence="4" id="KW-1185">Reference proteome</keyword>
<dbReference type="Pfam" id="PF02120">
    <property type="entry name" value="Flg_hook"/>
    <property type="match status" value="1"/>
</dbReference>
<keyword evidence="3" id="KW-0966">Cell projection</keyword>
<dbReference type="Gene3D" id="3.30.750.140">
    <property type="match status" value="1"/>
</dbReference>
<name>A0ABX1QGB8_9RHOO</name>
<organism evidence="3 4">
    <name type="scientific">Aromatoleum diolicum</name>
    <dbReference type="NCBI Taxonomy" id="75796"/>
    <lineage>
        <taxon>Bacteria</taxon>
        <taxon>Pseudomonadati</taxon>
        <taxon>Pseudomonadota</taxon>
        <taxon>Betaproteobacteria</taxon>
        <taxon>Rhodocyclales</taxon>
        <taxon>Rhodocyclaceae</taxon>
        <taxon>Aromatoleum</taxon>
    </lineage>
</organism>
<feature type="region of interest" description="Disordered" evidence="1">
    <location>
        <begin position="193"/>
        <end position="265"/>
    </location>
</feature>
<dbReference type="Proteomes" id="UP000648984">
    <property type="component" value="Unassembled WGS sequence"/>
</dbReference>
<keyword evidence="3" id="KW-0969">Cilium</keyword>
<comment type="caution">
    <text evidence="3">The sequence shown here is derived from an EMBL/GenBank/DDBJ whole genome shotgun (WGS) entry which is preliminary data.</text>
</comment>
<protein>
    <submittedName>
        <fullName evidence="3">Flagellar hook-length control protein FliK</fullName>
    </submittedName>
</protein>
<sequence>MIPSDLAARLRMLTEASLFDSEPPIHGPARVREIQARLPELAAGEKFTATLQRSLPDGTFQAIVAGKSYTLALNHAAKAGDTLELVVTQSTPKAVFAQLAQPGLASATASADASRPNLSAVGRLIGFLLTGQPDSPPATLAAGKPLLNAPPANNGAALATVLRQAIAQSGLFYESHQLQWISGKVDTAALLQEPQGQQSPARAQAGDTPEPGRTTDGRLLSLLRPTPEAGASVMSQATSSAAEATDGAEGASNPNAQPQGGPSRATVVPERLIPVVHQQLDAMATQNYVWQGQVWPGQAMEWEIEDPQRDHQGDAGDAPTEWNTTVRLSLPRLGGVEARLILTPAGVALRLQADDADTVKALDEGRQQLDAALSAANVPLTGFVAERRDAGR</sequence>
<reference evidence="3 4" key="1">
    <citation type="submission" date="2019-12" db="EMBL/GenBank/DDBJ databases">
        <title>Comparative genomics gives insights into the taxonomy of the Azoarcus-Aromatoleum group and reveals separate origins of nif in the plant-associated Azoarcus and non-plant-associated Aromatoleum sub-groups.</title>
        <authorList>
            <person name="Lafos M."/>
            <person name="Maluk M."/>
            <person name="Batista M."/>
            <person name="Junghare M."/>
            <person name="Carmona M."/>
            <person name="Faoro H."/>
            <person name="Cruz L.M."/>
            <person name="Battistoni F."/>
            <person name="De Souza E."/>
            <person name="Pedrosa F."/>
            <person name="Chen W.-M."/>
            <person name="Poole P.S."/>
            <person name="Dixon R.A."/>
            <person name="James E.K."/>
        </authorList>
    </citation>
    <scope>NUCLEOTIDE SEQUENCE [LARGE SCALE GENOMIC DNA]</scope>
    <source>
        <strain evidence="3 4">22Lin</strain>
    </source>
</reference>
<accession>A0ABX1QGB8</accession>
<evidence type="ECO:0000259" key="2">
    <source>
        <dbReference type="Pfam" id="PF02120"/>
    </source>
</evidence>